<proteinExistence type="predicted"/>
<protein>
    <submittedName>
        <fullName evidence="2">Uncharacterized protein</fullName>
    </submittedName>
</protein>
<dbReference type="Proteomes" id="UP000499080">
    <property type="component" value="Unassembled WGS sequence"/>
</dbReference>
<organism evidence="2 3">
    <name type="scientific">Araneus ventricosus</name>
    <name type="common">Orbweaver spider</name>
    <name type="synonym">Epeira ventricosa</name>
    <dbReference type="NCBI Taxonomy" id="182803"/>
    <lineage>
        <taxon>Eukaryota</taxon>
        <taxon>Metazoa</taxon>
        <taxon>Ecdysozoa</taxon>
        <taxon>Arthropoda</taxon>
        <taxon>Chelicerata</taxon>
        <taxon>Arachnida</taxon>
        <taxon>Araneae</taxon>
        <taxon>Araneomorphae</taxon>
        <taxon>Entelegynae</taxon>
        <taxon>Araneoidea</taxon>
        <taxon>Araneidae</taxon>
        <taxon>Araneus</taxon>
    </lineage>
</organism>
<gene>
    <name evidence="2" type="ORF">AVEN_125534_1</name>
</gene>
<dbReference type="EMBL" id="BGPR01006341">
    <property type="protein sequence ID" value="GBN18134.1"/>
    <property type="molecule type" value="Genomic_DNA"/>
</dbReference>
<sequence>MCIQQSSKSYYSVKSSVVLSVQGSSGSASTGKEMLCSPFMLKNHSPSLAITRPPDAPQETKTAMISANQRKDLSAKQQSGLPLSSNFLAMIRLDKT</sequence>
<feature type="compositionally biased region" description="Polar residues" evidence="1">
    <location>
        <begin position="59"/>
        <end position="68"/>
    </location>
</feature>
<evidence type="ECO:0000256" key="1">
    <source>
        <dbReference type="SAM" id="MobiDB-lite"/>
    </source>
</evidence>
<feature type="region of interest" description="Disordered" evidence="1">
    <location>
        <begin position="52"/>
        <end position="78"/>
    </location>
</feature>
<accession>A0A4Y2LUP0</accession>
<evidence type="ECO:0000313" key="2">
    <source>
        <dbReference type="EMBL" id="GBN18134.1"/>
    </source>
</evidence>
<comment type="caution">
    <text evidence="2">The sequence shown here is derived from an EMBL/GenBank/DDBJ whole genome shotgun (WGS) entry which is preliminary data.</text>
</comment>
<keyword evidence="3" id="KW-1185">Reference proteome</keyword>
<dbReference type="AlphaFoldDB" id="A0A4Y2LUP0"/>
<reference evidence="2 3" key="1">
    <citation type="journal article" date="2019" name="Sci. Rep.">
        <title>Orb-weaving spider Araneus ventricosus genome elucidates the spidroin gene catalogue.</title>
        <authorList>
            <person name="Kono N."/>
            <person name="Nakamura H."/>
            <person name="Ohtoshi R."/>
            <person name="Moran D.A.P."/>
            <person name="Shinohara A."/>
            <person name="Yoshida Y."/>
            <person name="Fujiwara M."/>
            <person name="Mori M."/>
            <person name="Tomita M."/>
            <person name="Arakawa K."/>
        </authorList>
    </citation>
    <scope>NUCLEOTIDE SEQUENCE [LARGE SCALE GENOMIC DNA]</scope>
</reference>
<name>A0A4Y2LUP0_ARAVE</name>
<evidence type="ECO:0000313" key="3">
    <source>
        <dbReference type="Proteomes" id="UP000499080"/>
    </source>
</evidence>